<evidence type="ECO:0000256" key="9">
    <source>
        <dbReference type="ARBA" id="ARBA00022989"/>
    </source>
</evidence>
<dbReference type="FunFam" id="3.40.50.300:FF:000205">
    <property type="entry name" value="ABC transporter B family member 4"/>
    <property type="match status" value="2"/>
</dbReference>
<dbReference type="InterPro" id="IPR036640">
    <property type="entry name" value="ABC1_TM_sf"/>
</dbReference>
<feature type="domain" description="ABC transmembrane type-1" evidence="15">
    <location>
        <begin position="711"/>
        <end position="997"/>
    </location>
</feature>
<dbReference type="GO" id="GO:0012505">
    <property type="term" value="C:endomembrane system"/>
    <property type="evidence" value="ECO:0007669"/>
    <property type="project" value="UniProtKB-SubCell"/>
</dbReference>
<comment type="caution">
    <text evidence="16">The sequence shown here is derived from an EMBL/GenBank/DDBJ whole genome shotgun (WGS) entry which is preliminary data.</text>
</comment>
<dbReference type="InterPro" id="IPR003593">
    <property type="entry name" value="AAA+_ATPase"/>
</dbReference>
<feature type="domain" description="ABC transporter" evidence="14">
    <location>
        <begin position="379"/>
        <end position="615"/>
    </location>
</feature>
<organism evidence="16 17">
    <name type="scientific">Aristolochia fimbriata</name>
    <name type="common">White veined hardy Dutchman's pipe vine</name>
    <dbReference type="NCBI Taxonomy" id="158543"/>
    <lineage>
        <taxon>Eukaryota</taxon>
        <taxon>Viridiplantae</taxon>
        <taxon>Streptophyta</taxon>
        <taxon>Embryophyta</taxon>
        <taxon>Tracheophyta</taxon>
        <taxon>Spermatophyta</taxon>
        <taxon>Magnoliopsida</taxon>
        <taxon>Magnoliidae</taxon>
        <taxon>Piperales</taxon>
        <taxon>Aristolochiaceae</taxon>
        <taxon>Aristolochia</taxon>
    </lineage>
</organism>
<dbReference type="FunFam" id="1.20.1560.10:FF:000126">
    <property type="entry name" value="Putative ABC transporter B family member 8"/>
    <property type="match status" value="1"/>
</dbReference>
<feature type="domain" description="ABC transmembrane type-1" evidence="15">
    <location>
        <begin position="54"/>
        <end position="344"/>
    </location>
</feature>
<dbReference type="SUPFAM" id="SSF90123">
    <property type="entry name" value="ABC transporter transmembrane region"/>
    <property type="match status" value="2"/>
</dbReference>
<feature type="compositionally biased region" description="Low complexity" evidence="12">
    <location>
        <begin position="641"/>
        <end position="662"/>
    </location>
</feature>
<gene>
    <name evidence="16" type="ORF">H6P81_010601</name>
</gene>
<dbReference type="PROSITE" id="PS50929">
    <property type="entry name" value="ABC_TM1F"/>
    <property type="match status" value="2"/>
</dbReference>
<keyword evidence="6" id="KW-0677">Repeat</keyword>
<dbReference type="GO" id="GO:0005524">
    <property type="term" value="F:ATP binding"/>
    <property type="evidence" value="ECO:0007669"/>
    <property type="project" value="UniProtKB-KW"/>
</dbReference>
<evidence type="ECO:0000256" key="13">
    <source>
        <dbReference type="SAM" id="Phobius"/>
    </source>
</evidence>
<feature type="region of interest" description="Disordered" evidence="12">
    <location>
        <begin position="638"/>
        <end position="662"/>
    </location>
</feature>
<protein>
    <recommendedName>
        <fullName evidence="18">Multidrug resistance protein</fullName>
    </recommendedName>
</protein>
<evidence type="ECO:0000259" key="14">
    <source>
        <dbReference type="PROSITE" id="PS50893"/>
    </source>
</evidence>
<evidence type="ECO:0000259" key="15">
    <source>
        <dbReference type="PROSITE" id="PS50929"/>
    </source>
</evidence>
<dbReference type="CDD" id="cd18578">
    <property type="entry name" value="ABC_6TM_Pgp_ABCB1_D2_like"/>
    <property type="match status" value="1"/>
</dbReference>
<dbReference type="CDD" id="cd03249">
    <property type="entry name" value="ABC_MTABC3_MDL1_MDL2"/>
    <property type="match status" value="2"/>
</dbReference>
<proteinExistence type="inferred from homology"/>
<evidence type="ECO:0000256" key="7">
    <source>
        <dbReference type="ARBA" id="ARBA00022741"/>
    </source>
</evidence>
<evidence type="ECO:0000313" key="16">
    <source>
        <dbReference type="EMBL" id="KAG9450636.1"/>
    </source>
</evidence>
<dbReference type="EMBL" id="JAINDJ010000004">
    <property type="protein sequence ID" value="KAG9450636.1"/>
    <property type="molecule type" value="Genomic_DNA"/>
</dbReference>
<evidence type="ECO:0000256" key="1">
    <source>
        <dbReference type="ARBA" id="ARBA00004127"/>
    </source>
</evidence>
<keyword evidence="8" id="KW-0067">ATP-binding</keyword>
<dbReference type="SMART" id="SM00382">
    <property type="entry name" value="AAA"/>
    <property type="match status" value="2"/>
</dbReference>
<evidence type="ECO:0000256" key="8">
    <source>
        <dbReference type="ARBA" id="ARBA00022840"/>
    </source>
</evidence>
<reference evidence="16 17" key="1">
    <citation type="submission" date="2021-07" db="EMBL/GenBank/DDBJ databases">
        <title>The Aristolochia fimbriata genome: insights into angiosperm evolution, floral development and chemical biosynthesis.</title>
        <authorList>
            <person name="Jiao Y."/>
        </authorList>
    </citation>
    <scope>NUCLEOTIDE SEQUENCE [LARGE SCALE GENOMIC DNA]</scope>
    <source>
        <strain evidence="16">IBCAS-2021</strain>
        <tissue evidence="16">Leaf</tissue>
    </source>
</reference>
<feature type="domain" description="ABC transporter" evidence="14">
    <location>
        <begin position="1032"/>
        <end position="1268"/>
    </location>
</feature>
<keyword evidence="9 13" id="KW-1133">Transmembrane helix</keyword>
<feature type="transmembrane region" description="Helical" evidence="13">
    <location>
        <begin position="284"/>
        <end position="303"/>
    </location>
</feature>
<dbReference type="SUPFAM" id="SSF52540">
    <property type="entry name" value="P-loop containing nucleoside triphosphate hydrolases"/>
    <property type="match status" value="2"/>
</dbReference>
<feature type="transmembrane region" description="Helical" evidence="13">
    <location>
        <begin position="315"/>
        <end position="333"/>
    </location>
</feature>
<dbReference type="GO" id="GO:0016887">
    <property type="term" value="F:ATP hydrolysis activity"/>
    <property type="evidence" value="ECO:0007669"/>
    <property type="project" value="InterPro"/>
</dbReference>
<keyword evidence="5 13" id="KW-0812">Transmembrane</keyword>
<dbReference type="CDD" id="cd18577">
    <property type="entry name" value="ABC_6TM_Pgp_ABCB1_D1_like"/>
    <property type="match status" value="1"/>
</dbReference>
<keyword evidence="10 13" id="KW-0472">Membrane</keyword>
<feature type="region of interest" description="Disordered" evidence="12">
    <location>
        <begin position="1"/>
        <end position="34"/>
    </location>
</feature>
<feature type="transmembrane region" description="Helical" evidence="13">
    <location>
        <begin position="206"/>
        <end position="227"/>
    </location>
</feature>
<feature type="transmembrane region" description="Helical" evidence="13">
    <location>
        <begin position="181"/>
        <end position="200"/>
    </location>
</feature>
<name>A0AAV7EQD3_ARIFI</name>
<dbReference type="PROSITE" id="PS50893">
    <property type="entry name" value="ABC_TRANSPORTER_2"/>
    <property type="match status" value="2"/>
</dbReference>
<evidence type="ECO:0000256" key="10">
    <source>
        <dbReference type="ARBA" id="ARBA00023136"/>
    </source>
</evidence>
<dbReference type="InterPro" id="IPR027417">
    <property type="entry name" value="P-loop_NTPase"/>
</dbReference>
<dbReference type="GO" id="GO:0005886">
    <property type="term" value="C:plasma membrane"/>
    <property type="evidence" value="ECO:0007669"/>
    <property type="project" value="UniProtKB-SubCell"/>
</dbReference>
<feature type="transmembrane region" description="Helical" evidence="13">
    <location>
        <begin position="51"/>
        <end position="73"/>
    </location>
</feature>
<keyword evidence="11" id="KW-0325">Glycoprotein</keyword>
<sequence>MGDRSREGKAAGTSTTTANVESSKNGGGSKKAKGGSSVWVIFRHADAVDRLLMLFGVLGSMGDGLTTPMMLLLTSKIMNNLGTGPSSDDPSSFVDHINKNSTNLLYLACGSWVASFFEGFCWTRTGERQAARTRARYLKAVLRQDVGYFDLQEANTSEVVTSVSNDTLVIQDTLGEKVPNLIMNASTFFGSYIVSFILLWRLALVAFPFVILLIIPGLMYGRILMGLARKLREEYNRAGTVAEQAISSVRTVYSFVGEDKTMSEFSSALHGSVKLGLKQGLAKGLAVGSNGITFAIWAFMAWYGSKLVMHHGEKGGTVFAVGASIAVGGLALGSGLSNIKYLSEACSAGERIMEVIQRVPKIDSDDMGGKVLENVSGEVEFRDVEFSYPSRPENMVFRGFSLSVPAGKSVALVGGSGSGKSTAISLLQRFYDPSRGEIMLDGIDIKTLQLKWLRSQMGLVSQEPALFATTIKENILFGKEDASMEEVVAAAKASNAHNFISHLPLGYDTQVGERGVQMSGGQKQRIAIARAILKAPRILLLDEATSALDSESERIVQEALDMASVGRTTIVIAHRLSTIRNVDTIAVVREGQVVDTGSHEDLIRDPDGLYSTLVRLQQMEKTTQGDNTCSSSFLLSGAQDSSRSVNGRSSASASRSSSANSFSGAAHRATAMLNNDDPLDEKKKQLEEGLPVPSFWRLLKLNLPEWKHAMAGCLGATAFGTVQPMFAYAMGSMISVYFLPDKGEIKTKTRTYSLFFMSLAVFSFVVNIIQHYNFAAMGEYLTKRVRERMLSKILTFEVGWFDQEENSTGAICARLAKDANVVRSLVGDRTALLVQTCTAVTIACTMGLVIAWRLAVVMIAVQPLIIVCFYARKVLLQKMSRKALKGQDESGKLAAEAVSNLRTITAFSSQSRILNMFHRAQEGPARESVRHSWFAGIGLGTSQGLMICTWALDFWYGGKLISQGHISAKALFQTFMVLVSTGRVIADAGSMTTDLAKGADAVRTVFAVLDRVTRIEPEDPEGHKPQKLTGSVELRDVDFAYPARPDVVIFKGFSLSIDPGRSTALVGPSGSGKSTIVGLIERFYDPARGRVMIDGRDARVYHLRSLRKRMALVGQEPTLFAGTIRENIAYGSEKVSEAEVTEAARAANAHEFVSSLKEGYETWCGERGVQLSGGQKQRIAIARAIVKNPAILLLDEATSALDSQSEKLVQEALERVMVGRTSVVVAHRLSTIQNCHLIAVLQNGAVVEKGTHASLMAKGPKGSYFSLVGLQRPTAGENGEPSTRVVNK</sequence>
<evidence type="ECO:0000256" key="12">
    <source>
        <dbReference type="SAM" id="MobiDB-lite"/>
    </source>
</evidence>
<evidence type="ECO:0000256" key="5">
    <source>
        <dbReference type="ARBA" id="ARBA00022692"/>
    </source>
</evidence>
<dbReference type="Gene3D" id="3.40.50.300">
    <property type="entry name" value="P-loop containing nucleotide triphosphate hydrolases"/>
    <property type="match status" value="2"/>
</dbReference>
<accession>A0AAV7EQD3</accession>
<dbReference type="InterPro" id="IPR017871">
    <property type="entry name" value="ABC_transporter-like_CS"/>
</dbReference>
<comment type="subcellular location">
    <subcellularLocation>
        <location evidence="2">Cell membrane</location>
    </subcellularLocation>
    <subcellularLocation>
        <location evidence="1">Endomembrane system</location>
        <topology evidence="1">Multi-pass membrane protein</topology>
    </subcellularLocation>
</comment>
<dbReference type="GO" id="GO:0140359">
    <property type="term" value="F:ABC-type transporter activity"/>
    <property type="evidence" value="ECO:0007669"/>
    <property type="project" value="InterPro"/>
</dbReference>
<evidence type="ECO:0000313" key="17">
    <source>
        <dbReference type="Proteomes" id="UP000825729"/>
    </source>
</evidence>
<feature type="compositionally biased region" description="Polar residues" evidence="12">
    <location>
        <begin position="12"/>
        <end position="21"/>
    </location>
</feature>
<dbReference type="InterPro" id="IPR011527">
    <property type="entry name" value="ABC1_TM_dom"/>
</dbReference>
<dbReference type="PANTHER" id="PTHR45136:SF2">
    <property type="entry name" value="ABC TRANSPORTER DOMAIN-CONTAINING PROTEIN"/>
    <property type="match status" value="1"/>
</dbReference>
<feature type="transmembrane region" description="Helical" evidence="13">
    <location>
        <begin position="850"/>
        <end position="871"/>
    </location>
</feature>
<dbReference type="Gene3D" id="1.20.1560.10">
    <property type="entry name" value="ABC transporter type 1, transmembrane domain"/>
    <property type="match status" value="1"/>
</dbReference>
<evidence type="ECO:0000256" key="2">
    <source>
        <dbReference type="ARBA" id="ARBA00004236"/>
    </source>
</evidence>
<dbReference type="Proteomes" id="UP000825729">
    <property type="component" value="Unassembled WGS sequence"/>
</dbReference>
<feature type="transmembrane region" description="Helical" evidence="13">
    <location>
        <begin position="104"/>
        <end position="122"/>
    </location>
</feature>
<feature type="transmembrane region" description="Helical" evidence="13">
    <location>
        <begin position="752"/>
        <end position="772"/>
    </location>
</feature>
<evidence type="ECO:0000256" key="4">
    <source>
        <dbReference type="ARBA" id="ARBA00022448"/>
    </source>
</evidence>
<keyword evidence="7" id="KW-0547">Nucleotide-binding</keyword>
<dbReference type="Pfam" id="PF00005">
    <property type="entry name" value="ABC_tran"/>
    <property type="match status" value="2"/>
</dbReference>
<keyword evidence="17" id="KW-1185">Reference proteome</keyword>
<evidence type="ECO:0008006" key="18">
    <source>
        <dbReference type="Google" id="ProtNLM"/>
    </source>
</evidence>
<evidence type="ECO:0000256" key="11">
    <source>
        <dbReference type="ARBA" id="ARBA00023180"/>
    </source>
</evidence>
<dbReference type="PANTHER" id="PTHR45136">
    <property type="entry name" value="ABC TRANSPORTER DOMAIN-CONTAINING PROTEIN"/>
    <property type="match status" value="1"/>
</dbReference>
<keyword evidence="4" id="KW-0813">Transport</keyword>
<dbReference type="InterPro" id="IPR003439">
    <property type="entry name" value="ABC_transporter-like_ATP-bd"/>
</dbReference>
<dbReference type="FunFam" id="1.20.1560.10:FF:000029">
    <property type="entry name" value="ABC transporter B family member 1"/>
    <property type="match status" value="1"/>
</dbReference>
<dbReference type="PROSITE" id="PS00211">
    <property type="entry name" value="ABC_TRANSPORTER_1"/>
    <property type="match status" value="2"/>
</dbReference>
<comment type="similarity">
    <text evidence="3">Belongs to the ABC transporter superfamily. ABCB family. Multidrug resistance exporter (TC 3.A.1.201) subfamily.</text>
</comment>
<dbReference type="Pfam" id="PF00664">
    <property type="entry name" value="ABC_membrane"/>
    <property type="match status" value="2"/>
</dbReference>
<evidence type="ECO:0000256" key="3">
    <source>
        <dbReference type="ARBA" id="ARBA00007577"/>
    </source>
</evidence>
<evidence type="ECO:0000256" key="6">
    <source>
        <dbReference type="ARBA" id="ARBA00022737"/>
    </source>
</evidence>